<organism evidence="4 5">
    <name type="scientific">Tetradesmus obliquus</name>
    <name type="common">Green alga</name>
    <name type="synonym">Acutodesmus obliquus</name>
    <dbReference type="NCBI Taxonomy" id="3088"/>
    <lineage>
        <taxon>Eukaryota</taxon>
        <taxon>Viridiplantae</taxon>
        <taxon>Chlorophyta</taxon>
        <taxon>core chlorophytes</taxon>
        <taxon>Chlorophyceae</taxon>
        <taxon>CS clade</taxon>
        <taxon>Sphaeropleales</taxon>
        <taxon>Scenedesmaceae</taxon>
        <taxon>Tetradesmus</taxon>
    </lineage>
</organism>
<keyword evidence="5" id="KW-1185">Reference proteome</keyword>
<dbReference type="PANTHER" id="PTHR47698:SF2">
    <property type="entry name" value="FATTY-ACID-BINDING PROTEIN 3, CHLOROPLASTIC"/>
    <property type="match status" value="1"/>
</dbReference>
<evidence type="ECO:0000313" key="5">
    <source>
        <dbReference type="Proteomes" id="UP001244341"/>
    </source>
</evidence>
<dbReference type="PANTHER" id="PTHR47698">
    <property type="entry name" value="FATTY-ACID-BINDING PROTEIN 3, CHLOROPLASTIC"/>
    <property type="match status" value="1"/>
</dbReference>
<dbReference type="InterPro" id="IPR016087">
    <property type="entry name" value="Chalcone_isomerase"/>
</dbReference>
<feature type="domain" description="Chalcone isomerase" evidence="3">
    <location>
        <begin position="69"/>
        <end position="246"/>
    </location>
</feature>
<proteinExistence type="inferred from homology"/>
<evidence type="ECO:0000256" key="1">
    <source>
        <dbReference type="ARBA" id="ARBA00007166"/>
    </source>
</evidence>
<dbReference type="Pfam" id="PF02431">
    <property type="entry name" value="Chalcone"/>
    <property type="match status" value="1"/>
</dbReference>
<dbReference type="Proteomes" id="UP001244341">
    <property type="component" value="Chromosome 2b"/>
</dbReference>
<comment type="similarity">
    <text evidence="1 2">Belongs to the chalcone isomerase family.</text>
</comment>
<dbReference type="EMBL" id="CP126209">
    <property type="protein sequence ID" value="WIA10799.1"/>
    <property type="molecule type" value="Genomic_DNA"/>
</dbReference>
<accession>A0ABY8TNV2</accession>
<dbReference type="Gene3D" id="3.50.70.10">
    <property type="match status" value="1"/>
</dbReference>
<protein>
    <recommendedName>
        <fullName evidence="2">Chalcone-flavonone isomerase family protein</fullName>
    </recommendedName>
</protein>
<dbReference type="InterPro" id="IPR016089">
    <property type="entry name" value="Chalcone_isomerase_bundle_sf"/>
</dbReference>
<dbReference type="SUPFAM" id="SSF54626">
    <property type="entry name" value="Chalcone isomerase"/>
    <property type="match status" value="1"/>
</dbReference>
<dbReference type="Gene3D" id="1.10.890.20">
    <property type="match status" value="1"/>
</dbReference>
<reference evidence="4 5" key="1">
    <citation type="submission" date="2023-05" db="EMBL/GenBank/DDBJ databases">
        <title>A 100% complete, gapless, phased diploid assembly of the Scenedesmus obliquus UTEX 3031 genome.</title>
        <authorList>
            <person name="Biondi T.C."/>
            <person name="Hanschen E.R."/>
            <person name="Kwon T."/>
            <person name="Eng W."/>
            <person name="Kruse C.P.S."/>
            <person name="Koehler S.I."/>
            <person name="Kunde Y."/>
            <person name="Gleasner C.D."/>
            <person name="You Mak K.T."/>
            <person name="Polle J."/>
            <person name="Hovde B.T."/>
            <person name="Starkenburg S.R."/>
        </authorList>
    </citation>
    <scope>NUCLEOTIDE SEQUENCE [LARGE SCALE GENOMIC DNA]</scope>
    <source>
        <strain evidence="4 5">DOE0152z</strain>
    </source>
</reference>
<evidence type="ECO:0000259" key="3">
    <source>
        <dbReference type="Pfam" id="PF02431"/>
    </source>
</evidence>
<name>A0ABY8TNV2_TETOB</name>
<sequence>MQTCSSRSQLLGRARCPGAFRQAPAARPVRCAAQRPAVQRGALNAVARMMVKESKSGAEFPLAQRFWEGDNEYRCLGAGMRAKQILMIKAQVYAVALYVEGELAAKELGIRDRGGFFENDDDFCSALTDGAFNKTLVFTMLRDLEGQQFSDAVDKKLGPRMQLTGDTASLEAFKSYFEGQKLAKGTQVMCLWTKAGDLEVVLLDAAAAAAADLQRIAPKNRLRSEGFCRALFELFLGGESVVADARPVWAAGARELLESERVKREMRKG</sequence>
<evidence type="ECO:0000313" key="4">
    <source>
        <dbReference type="EMBL" id="WIA10799.1"/>
    </source>
</evidence>
<dbReference type="InterPro" id="IPR016088">
    <property type="entry name" value="Chalcone_isomerase_3-sand"/>
</dbReference>
<dbReference type="InterPro" id="IPR036298">
    <property type="entry name" value="Chalcone_isomerase_sf"/>
</dbReference>
<evidence type="ECO:0000256" key="2">
    <source>
        <dbReference type="RuleBase" id="RU361158"/>
    </source>
</evidence>
<gene>
    <name evidence="4" type="ORF">OEZ85_010967</name>
</gene>